<dbReference type="SMART" id="SM01332">
    <property type="entry name" value="Cyclin_C"/>
    <property type="match status" value="1"/>
</dbReference>
<feature type="compositionally biased region" description="Basic and acidic residues" evidence="6">
    <location>
        <begin position="90"/>
        <end position="100"/>
    </location>
</feature>
<dbReference type="Proteomes" id="UP000886595">
    <property type="component" value="Unassembled WGS sequence"/>
</dbReference>
<dbReference type="Pfam" id="PF00134">
    <property type="entry name" value="Cyclin_N"/>
    <property type="match status" value="1"/>
</dbReference>
<feature type="domain" description="Cyclin-like" evidence="7">
    <location>
        <begin position="202"/>
        <end position="286"/>
    </location>
</feature>
<dbReference type="FunFam" id="1.10.472.10:FF:000032">
    <property type="entry name" value="G2/mitotic-specific cyclin-1"/>
    <property type="match status" value="1"/>
</dbReference>
<dbReference type="PROSITE" id="PS00292">
    <property type="entry name" value="CYCLINS"/>
    <property type="match status" value="1"/>
</dbReference>
<evidence type="ECO:0000256" key="4">
    <source>
        <dbReference type="ARBA" id="ARBA00023306"/>
    </source>
</evidence>
<dbReference type="OrthoDB" id="5590282at2759"/>
<feature type="compositionally biased region" description="Acidic residues" evidence="6">
    <location>
        <begin position="103"/>
        <end position="113"/>
    </location>
</feature>
<evidence type="ECO:0000259" key="8">
    <source>
        <dbReference type="SMART" id="SM01332"/>
    </source>
</evidence>
<reference evidence="9 10" key="1">
    <citation type="submission" date="2020-02" db="EMBL/GenBank/DDBJ databases">
        <authorList>
            <person name="Ma Q."/>
            <person name="Huang Y."/>
            <person name="Song X."/>
            <person name="Pei D."/>
        </authorList>
    </citation>
    <scope>NUCLEOTIDE SEQUENCE [LARGE SCALE GENOMIC DNA]</scope>
    <source>
        <strain evidence="9">Sxm20200214</strain>
        <tissue evidence="9">Leaf</tissue>
    </source>
</reference>
<evidence type="ECO:0000256" key="3">
    <source>
        <dbReference type="ARBA" id="ARBA00023127"/>
    </source>
</evidence>
<proteinExistence type="inferred from homology"/>
<dbReference type="InterPro" id="IPR046965">
    <property type="entry name" value="Cyclin_A/B-like"/>
</dbReference>
<name>A0A8X7VZM9_BRACI</name>
<dbReference type="InterPro" id="IPR048258">
    <property type="entry name" value="Cyclins_cyclin-box"/>
</dbReference>
<keyword evidence="3 5" id="KW-0195">Cyclin</keyword>
<feature type="region of interest" description="Disordered" evidence="6">
    <location>
        <begin position="1"/>
        <end position="30"/>
    </location>
</feature>
<dbReference type="InterPro" id="IPR006671">
    <property type="entry name" value="Cyclin_N"/>
</dbReference>
<dbReference type="Pfam" id="PF02984">
    <property type="entry name" value="Cyclin_C"/>
    <property type="match status" value="1"/>
</dbReference>
<evidence type="ECO:0000256" key="1">
    <source>
        <dbReference type="ARBA" id="ARBA00006955"/>
    </source>
</evidence>
<feature type="region of interest" description="Disordered" evidence="6">
    <location>
        <begin position="46"/>
        <end position="113"/>
    </location>
</feature>
<evidence type="ECO:0008006" key="11">
    <source>
        <dbReference type="Google" id="ProtNLM"/>
    </source>
</evidence>
<evidence type="ECO:0000313" key="10">
    <source>
        <dbReference type="Proteomes" id="UP000886595"/>
    </source>
</evidence>
<feature type="domain" description="Cyclin C-terminal" evidence="8">
    <location>
        <begin position="295"/>
        <end position="412"/>
    </location>
</feature>
<comment type="caution">
    <text evidence="9">The sequence shown here is derived from an EMBL/GenBank/DDBJ whole genome shotgun (WGS) entry which is preliminary data.</text>
</comment>
<dbReference type="GO" id="GO:0051301">
    <property type="term" value="P:cell division"/>
    <property type="evidence" value="ECO:0007669"/>
    <property type="project" value="UniProtKB-KW"/>
</dbReference>
<keyword evidence="2" id="KW-0132">Cell division</keyword>
<comment type="similarity">
    <text evidence="1">Belongs to the cyclin family. Cyclin AB subfamily.</text>
</comment>
<evidence type="ECO:0000256" key="5">
    <source>
        <dbReference type="RuleBase" id="RU000383"/>
    </source>
</evidence>
<dbReference type="GO" id="GO:0010332">
    <property type="term" value="P:response to gamma radiation"/>
    <property type="evidence" value="ECO:0007669"/>
    <property type="project" value="UniProtKB-ARBA"/>
</dbReference>
<dbReference type="CDD" id="cd20567">
    <property type="entry name" value="CYCLIN_AtCycB-like_rpt1"/>
    <property type="match status" value="1"/>
</dbReference>
<dbReference type="InterPro" id="IPR039361">
    <property type="entry name" value="Cyclin"/>
</dbReference>
<gene>
    <name evidence="9" type="ORF">Bca52824_012861</name>
</gene>
<dbReference type="GO" id="GO:0016538">
    <property type="term" value="F:cyclin-dependent protein serine/threonine kinase regulator activity"/>
    <property type="evidence" value="ECO:0007669"/>
    <property type="project" value="InterPro"/>
</dbReference>
<dbReference type="CDD" id="cd20511">
    <property type="entry name" value="CYCLIN_AtCycB-like_rpt2"/>
    <property type="match status" value="1"/>
</dbReference>
<protein>
    <recommendedName>
        <fullName evidence="11">Cyclin N-terminal domain-containing protein</fullName>
    </recommendedName>
</protein>
<dbReference type="GO" id="GO:0044772">
    <property type="term" value="P:mitotic cell cycle phase transition"/>
    <property type="evidence" value="ECO:0007669"/>
    <property type="project" value="InterPro"/>
</dbReference>
<organism evidence="9 10">
    <name type="scientific">Brassica carinata</name>
    <name type="common">Ethiopian mustard</name>
    <name type="synonym">Abyssinian cabbage</name>
    <dbReference type="NCBI Taxonomy" id="52824"/>
    <lineage>
        <taxon>Eukaryota</taxon>
        <taxon>Viridiplantae</taxon>
        <taxon>Streptophyta</taxon>
        <taxon>Embryophyta</taxon>
        <taxon>Tracheophyta</taxon>
        <taxon>Spermatophyta</taxon>
        <taxon>Magnoliopsida</taxon>
        <taxon>eudicotyledons</taxon>
        <taxon>Gunneridae</taxon>
        <taxon>Pentapetalae</taxon>
        <taxon>rosids</taxon>
        <taxon>malvids</taxon>
        <taxon>Brassicales</taxon>
        <taxon>Brassicaceae</taxon>
        <taxon>Brassiceae</taxon>
        <taxon>Brassica</taxon>
    </lineage>
</organism>
<accession>A0A8X7VZM9</accession>
<keyword evidence="4" id="KW-0131">Cell cycle</keyword>
<keyword evidence="10" id="KW-1185">Reference proteome</keyword>
<sequence length="416" mass="47251">MGKSDENSVGLIGSTNPQGGGGKIMPAANTGPTRRALSAINKNVNEPTSYPYAVNNKRSVSERNAICNKPPPHRPVTRKFAAQLASNKPQIKEEETKKPDSVPSEEAEKVDEGDDFNEPMFVQHTQAMMKEIEMEDADEGEDEEERVINIDACDEKNPLAVVEYINDIYDFFKKSEELSCVSPNYMDNQQDLNERMRGILIDWLIEVHYKFELMEETLYLTVSVIDRFLAVHPIVRKKLQLVGVTALLLACKYEEVSVPVVDDLILISDRAYTRREVLDMEKLMANTLQFNFSLPTPYVFMRRFLKAAQSDKKLEVLSFFIIELCLVEYEMLEYTPSMLAASAIYTARCTLNGFEEWSKTCEFHTGYKEEQLLACARKMVGFHHKAGTGKLTGVHRKYNTSKFSYAARTEPAGFLL</sequence>
<dbReference type="PANTHER" id="PTHR10177">
    <property type="entry name" value="CYCLINS"/>
    <property type="match status" value="1"/>
</dbReference>
<dbReference type="SUPFAM" id="SSF47954">
    <property type="entry name" value="Cyclin-like"/>
    <property type="match status" value="2"/>
</dbReference>
<dbReference type="SMART" id="SM00385">
    <property type="entry name" value="CYCLIN"/>
    <property type="match status" value="2"/>
</dbReference>
<evidence type="ECO:0000313" key="9">
    <source>
        <dbReference type="EMBL" id="KAG2319648.1"/>
    </source>
</evidence>
<dbReference type="Gene3D" id="1.10.472.10">
    <property type="entry name" value="Cyclin-like"/>
    <property type="match status" value="2"/>
</dbReference>
<evidence type="ECO:0000259" key="7">
    <source>
        <dbReference type="SMART" id="SM00385"/>
    </source>
</evidence>
<evidence type="ECO:0000256" key="2">
    <source>
        <dbReference type="ARBA" id="ARBA00022618"/>
    </source>
</evidence>
<dbReference type="InterPro" id="IPR036915">
    <property type="entry name" value="Cyclin-like_sf"/>
</dbReference>
<dbReference type="EMBL" id="JAAMPC010000003">
    <property type="protein sequence ID" value="KAG2319648.1"/>
    <property type="molecule type" value="Genomic_DNA"/>
</dbReference>
<dbReference type="PIRSF" id="PIRSF001771">
    <property type="entry name" value="Cyclin_A_B_D_E"/>
    <property type="match status" value="1"/>
</dbReference>
<dbReference type="InterPro" id="IPR004367">
    <property type="entry name" value="Cyclin_C-dom"/>
</dbReference>
<feature type="domain" description="Cyclin-like" evidence="7">
    <location>
        <begin position="299"/>
        <end position="381"/>
    </location>
</feature>
<evidence type="ECO:0000256" key="6">
    <source>
        <dbReference type="SAM" id="MobiDB-lite"/>
    </source>
</evidence>
<dbReference type="InterPro" id="IPR013763">
    <property type="entry name" value="Cyclin-like_dom"/>
</dbReference>
<dbReference type="AlphaFoldDB" id="A0A8X7VZM9"/>